<feature type="compositionally biased region" description="Basic and acidic residues" evidence="1">
    <location>
        <begin position="620"/>
        <end position="629"/>
    </location>
</feature>
<accession>A0A5M3MFZ5</accession>
<name>A0A5M3MFZ5_CONPW</name>
<feature type="compositionally biased region" description="Polar residues" evidence="1">
    <location>
        <begin position="489"/>
        <end position="500"/>
    </location>
</feature>
<evidence type="ECO:0000313" key="4">
    <source>
        <dbReference type="Proteomes" id="UP000053558"/>
    </source>
</evidence>
<evidence type="ECO:0000313" key="3">
    <source>
        <dbReference type="EMBL" id="EIW78168.1"/>
    </source>
</evidence>
<evidence type="ECO:0000256" key="2">
    <source>
        <dbReference type="SAM" id="Phobius"/>
    </source>
</evidence>
<comment type="caution">
    <text evidence="3">The sequence shown here is derived from an EMBL/GenBank/DDBJ whole genome shotgun (WGS) entry which is preliminary data.</text>
</comment>
<proteinExistence type="predicted"/>
<dbReference type="EMBL" id="JH711582">
    <property type="protein sequence ID" value="EIW78168.1"/>
    <property type="molecule type" value="Genomic_DNA"/>
</dbReference>
<feature type="compositionally biased region" description="Low complexity" evidence="1">
    <location>
        <begin position="517"/>
        <end position="526"/>
    </location>
</feature>
<feature type="region of interest" description="Disordered" evidence="1">
    <location>
        <begin position="280"/>
        <end position="346"/>
    </location>
</feature>
<keyword evidence="4" id="KW-1185">Reference proteome</keyword>
<dbReference type="GeneID" id="19203538"/>
<dbReference type="Proteomes" id="UP000053558">
    <property type="component" value="Unassembled WGS sequence"/>
</dbReference>
<keyword evidence="2" id="KW-1133">Transmembrane helix</keyword>
<feature type="compositionally biased region" description="Polar residues" evidence="1">
    <location>
        <begin position="336"/>
        <end position="346"/>
    </location>
</feature>
<evidence type="ECO:0000256" key="1">
    <source>
        <dbReference type="SAM" id="MobiDB-lite"/>
    </source>
</evidence>
<reference evidence="4" key="1">
    <citation type="journal article" date="2012" name="Science">
        <title>The Paleozoic origin of enzymatic lignin decomposition reconstructed from 31 fungal genomes.</title>
        <authorList>
            <person name="Floudas D."/>
            <person name="Binder M."/>
            <person name="Riley R."/>
            <person name="Barry K."/>
            <person name="Blanchette R.A."/>
            <person name="Henrissat B."/>
            <person name="Martinez A.T."/>
            <person name="Otillar R."/>
            <person name="Spatafora J.W."/>
            <person name="Yadav J.S."/>
            <person name="Aerts A."/>
            <person name="Benoit I."/>
            <person name="Boyd A."/>
            <person name="Carlson A."/>
            <person name="Copeland A."/>
            <person name="Coutinho P.M."/>
            <person name="de Vries R.P."/>
            <person name="Ferreira P."/>
            <person name="Findley K."/>
            <person name="Foster B."/>
            <person name="Gaskell J."/>
            <person name="Glotzer D."/>
            <person name="Gorecki P."/>
            <person name="Heitman J."/>
            <person name="Hesse C."/>
            <person name="Hori C."/>
            <person name="Igarashi K."/>
            <person name="Jurgens J.A."/>
            <person name="Kallen N."/>
            <person name="Kersten P."/>
            <person name="Kohler A."/>
            <person name="Kuees U."/>
            <person name="Kumar T.K.A."/>
            <person name="Kuo A."/>
            <person name="LaButti K."/>
            <person name="Larrondo L.F."/>
            <person name="Lindquist E."/>
            <person name="Ling A."/>
            <person name="Lombard V."/>
            <person name="Lucas S."/>
            <person name="Lundell T."/>
            <person name="Martin R."/>
            <person name="McLaughlin D.J."/>
            <person name="Morgenstern I."/>
            <person name="Morin E."/>
            <person name="Murat C."/>
            <person name="Nagy L.G."/>
            <person name="Nolan M."/>
            <person name="Ohm R.A."/>
            <person name="Patyshakuliyeva A."/>
            <person name="Rokas A."/>
            <person name="Ruiz-Duenas F.J."/>
            <person name="Sabat G."/>
            <person name="Salamov A."/>
            <person name="Samejima M."/>
            <person name="Schmutz J."/>
            <person name="Slot J.C."/>
            <person name="St John F."/>
            <person name="Stenlid J."/>
            <person name="Sun H."/>
            <person name="Sun S."/>
            <person name="Syed K."/>
            <person name="Tsang A."/>
            <person name="Wiebenga A."/>
            <person name="Young D."/>
            <person name="Pisabarro A."/>
            <person name="Eastwood D.C."/>
            <person name="Martin F."/>
            <person name="Cullen D."/>
            <person name="Grigoriev I.V."/>
            <person name="Hibbett D.S."/>
        </authorList>
    </citation>
    <scope>NUCLEOTIDE SEQUENCE [LARGE SCALE GENOMIC DNA]</scope>
    <source>
        <strain evidence="4">RWD-64-598 SS2</strain>
    </source>
</reference>
<organism evidence="3 4">
    <name type="scientific">Coniophora puteana (strain RWD-64-598)</name>
    <name type="common">Brown rot fungus</name>
    <dbReference type="NCBI Taxonomy" id="741705"/>
    <lineage>
        <taxon>Eukaryota</taxon>
        <taxon>Fungi</taxon>
        <taxon>Dikarya</taxon>
        <taxon>Basidiomycota</taxon>
        <taxon>Agaricomycotina</taxon>
        <taxon>Agaricomycetes</taxon>
        <taxon>Agaricomycetidae</taxon>
        <taxon>Boletales</taxon>
        <taxon>Coniophorineae</taxon>
        <taxon>Coniophoraceae</taxon>
        <taxon>Coniophora</taxon>
    </lineage>
</organism>
<dbReference type="KEGG" id="cput:CONPUDRAFT_156171"/>
<feature type="region of interest" description="Disordered" evidence="1">
    <location>
        <begin position="607"/>
        <end position="629"/>
    </location>
</feature>
<protein>
    <submittedName>
        <fullName evidence="3">Uncharacterized protein</fullName>
    </submittedName>
</protein>
<feature type="transmembrane region" description="Helical" evidence="2">
    <location>
        <begin position="363"/>
        <end position="383"/>
    </location>
</feature>
<gene>
    <name evidence="3" type="ORF">CONPUDRAFT_156171</name>
</gene>
<keyword evidence="2" id="KW-0472">Membrane</keyword>
<dbReference type="AlphaFoldDB" id="A0A5M3MFZ5"/>
<feature type="region of interest" description="Disordered" evidence="1">
    <location>
        <begin position="483"/>
        <end position="548"/>
    </location>
</feature>
<keyword evidence="2" id="KW-0812">Transmembrane</keyword>
<feature type="region of interest" description="Disordered" evidence="1">
    <location>
        <begin position="447"/>
        <end position="467"/>
    </location>
</feature>
<feature type="compositionally biased region" description="Low complexity" evidence="1">
    <location>
        <begin position="294"/>
        <end position="334"/>
    </location>
</feature>
<sequence>MFEALQITIHTGMACRTMLNLVRNEKEVEDPTVIDELDDMAFAAPTSSGSNVEAPINYCTYTTVGNNNLFRPVFGDIEHVVYRFPNTRASLQEFPSPHLAFGTGNNTYAPFWCPKLDSIDSTAPTIHPTESCPYPSTSHHTSHHTAIHNTLHTALYTILYTTLRTTLHTDIKRPHWHHSVHWHSHTIAHFLDHFQSYLFLQVEHMLRHIGTLPTASDNPPFNFHFHQHEYQDILESQIFNICELDFPVDAKSKSHRLSESPDGSEFTYCFRHIDHLNNEDRSSYAPLPPKDGASSSSSLTSSPEKSSLTPISWSVTTSTDSSVTKSSTVTNVPSGVPQSDGGSQTQTLKPEIAASSSTGTVELAVGSSVGSLAVIAVIAFFLLRWRRRRSTKSRPRSNSAEKYSNIGVVPASPSRIYLASSAASLASSEETDSNDLSPDSLHSSLFPPWDAWPTPPGSRSDSDSIEPAPMFSVANAADARRNLMRDPPLSSSPFRTSNFSARPLPQPPLQDRTLATDPFADPDPFADAPPPWHGIDSTRIGSGPPSRSYTLAENLSGFYPSGAFGVHSHEMTGGPERQYGSRARSAVVTSGDISINDLVQYAASIVTTSEELPSYPHSRKSTDQTRSES</sequence>
<dbReference type="RefSeq" id="XP_007771251.1">
    <property type="nucleotide sequence ID" value="XM_007773061.1"/>
</dbReference>